<evidence type="ECO:0000313" key="1">
    <source>
        <dbReference type="EMBL" id="WWT32733.1"/>
    </source>
</evidence>
<dbReference type="EMBL" id="CP146275">
    <property type="protein sequence ID" value="WWT32733.1"/>
    <property type="molecule type" value="Genomic_DNA"/>
</dbReference>
<protein>
    <recommendedName>
        <fullName evidence="3">DUF885 domain-containing protein</fullName>
    </recommendedName>
</protein>
<reference evidence="1 2" key="1">
    <citation type="submission" date="2024-02" db="EMBL/GenBank/DDBJ databases">
        <title>Complete genome sequence of Pelagibacterium nitratireducens ZH15.</title>
        <authorList>
            <person name="Zhao L.H."/>
        </authorList>
    </citation>
    <scope>NUCLEOTIDE SEQUENCE [LARGE SCALE GENOMIC DNA]</scope>
    <source>
        <strain evidence="1 2">ZH15</strain>
    </source>
</reference>
<organism evidence="1 2">
    <name type="scientific">Pelagibacterium nitratireducens</name>
    <dbReference type="NCBI Taxonomy" id="1046114"/>
    <lineage>
        <taxon>Bacteria</taxon>
        <taxon>Pseudomonadati</taxon>
        <taxon>Pseudomonadota</taxon>
        <taxon>Alphaproteobacteria</taxon>
        <taxon>Hyphomicrobiales</taxon>
        <taxon>Devosiaceae</taxon>
        <taxon>Pelagibacterium</taxon>
    </lineage>
</organism>
<dbReference type="RefSeq" id="WP_338608155.1">
    <property type="nucleotide sequence ID" value="NZ_CP146275.1"/>
</dbReference>
<proteinExistence type="predicted"/>
<sequence length="386" mass="43611">MKPGQDLAEITAGIDRLYRDQQQGEGFLDAEGLIPVAVAPVESRSFGDYAEARDALAKLSETLDSAVDTQLRRDYLAEMIDSLDVLMDTFEGKPVGFAERLRRQIRVDITLVGDDILDAYRATIRNGLDELGYRDGDLAADIARWETDTIVPRDTVIVVLEDFLRQSRQRAAAMYDFSHEWIEPVGVTQKPFAAYCDYPGRQVLLNLDFPYTVYALKHLATHEAFPGHLVHLGLRERYVADGSMPLDGAQVVTSSASSALFEGIADNGMAFLDWLDTPGDQIAVALQRLRSALRCNAAWMMHEEKKSIEEIVPTIAAQGYQTPETVRGRLAFLHHDLRAPFIYAYWCGDMAVEKVWKEVPASERKRFWHYLYGTMHTPTTLARYWQ</sequence>
<accession>A0ABZ2HYP3</accession>
<evidence type="ECO:0008006" key="3">
    <source>
        <dbReference type="Google" id="ProtNLM"/>
    </source>
</evidence>
<evidence type="ECO:0000313" key="2">
    <source>
        <dbReference type="Proteomes" id="UP001369958"/>
    </source>
</evidence>
<keyword evidence="2" id="KW-1185">Reference proteome</keyword>
<name>A0ABZ2HYP3_9HYPH</name>
<gene>
    <name evidence="1" type="ORF">V6617_17265</name>
</gene>
<dbReference type="Proteomes" id="UP001369958">
    <property type="component" value="Chromosome"/>
</dbReference>